<evidence type="ECO:0000256" key="5">
    <source>
        <dbReference type="ARBA" id="ARBA00022588"/>
    </source>
</evidence>
<evidence type="ECO:0000313" key="11">
    <source>
        <dbReference type="Proteomes" id="UP000594454"/>
    </source>
</evidence>
<keyword evidence="3" id="KW-0964">Secreted</keyword>
<dbReference type="Pfam" id="PF02014">
    <property type="entry name" value="Reeler"/>
    <property type="match status" value="2"/>
</dbReference>
<dbReference type="InParanoid" id="A0A7R8UTL1"/>
<dbReference type="PANTHER" id="PTHR45828:SF9">
    <property type="entry name" value="CELL WALL INTEGRITY AND STRESS RESPONSE COMPONENT 4-LIKE-RELATED"/>
    <property type="match status" value="1"/>
</dbReference>
<dbReference type="OrthoDB" id="6418377at2759"/>
<keyword evidence="6" id="KW-0732">Signal</keyword>
<dbReference type="InterPro" id="IPR042307">
    <property type="entry name" value="Reeler_sf"/>
</dbReference>
<evidence type="ECO:0000256" key="7">
    <source>
        <dbReference type="ARBA" id="ARBA00022859"/>
    </source>
</evidence>
<dbReference type="Proteomes" id="UP000594454">
    <property type="component" value="Chromosome 3"/>
</dbReference>
<evidence type="ECO:0000256" key="4">
    <source>
        <dbReference type="ARBA" id="ARBA00022529"/>
    </source>
</evidence>
<feature type="domain" description="Reelin" evidence="9">
    <location>
        <begin position="192"/>
        <end position="349"/>
    </location>
</feature>
<dbReference type="PANTHER" id="PTHR45828">
    <property type="entry name" value="CYTOCHROME B561/FERRIC REDUCTASE TRANSMEMBRANE"/>
    <property type="match status" value="1"/>
</dbReference>
<dbReference type="GO" id="GO:0042742">
    <property type="term" value="P:defense response to bacterium"/>
    <property type="evidence" value="ECO:0007669"/>
    <property type="project" value="UniProtKB-KW"/>
</dbReference>
<evidence type="ECO:0000259" key="9">
    <source>
        <dbReference type="PROSITE" id="PS51019"/>
    </source>
</evidence>
<dbReference type="Gene3D" id="2.60.40.4060">
    <property type="entry name" value="Reeler domain"/>
    <property type="match status" value="2"/>
</dbReference>
<accession>A0A7R8UTL1</accession>
<evidence type="ECO:0000256" key="3">
    <source>
        <dbReference type="ARBA" id="ARBA00022525"/>
    </source>
</evidence>
<dbReference type="AlphaFoldDB" id="A0A7R8UTL1"/>
<evidence type="ECO:0000256" key="8">
    <source>
        <dbReference type="ARBA" id="ARBA00023022"/>
    </source>
</evidence>
<dbReference type="CDD" id="cd08544">
    <property type="entry name" value="Reeler"/>
    <property type="match status" value="2"/>
</dbReference>
<keyword evidence="5" id="KW-0399">Innate immunity</keyword>
<sequence length="349" mass="38409">MKRLWCSTEWPIASLYFGSQRSQLDLENVFLLLCPKHPDPNNKAQLITSQRGPAPFKLAAPASAEASKPLQIKLLATGAEEIQGFIVQAQLGDKAVGNFAPVDSNAKVLQCASDSDTITHTKIKDSHVKEVTFNWIPSADLKGKSVKLVGTVAAGYDKFWIKGVTADVQFESRGSKNKIALRMYFHICIVVLSVLASPVWSFSEGASNDEQTCKTLLPNHFAPEQTSSTPYKITLSSTEIKPKETIDVVLKGQTEDILFKGFMIQARLDEIPVGQFNIEPTSEYAQLRTCLNEGDTASHRKIKGQGINEVSFKWTAPDNVKGKVTFVGTLVRNRITFWAADNYATVTIA</sequence>
<dbReference type="InterPro" id="IPR002861">
    <property type="entry name" value="Reeler_dom"/>
</dbReference>
<keyword evidence="7" id="KW-0391">Immunity</keyword>
<dbReference type="GO" id="GO:0005576">
    <property type="term" value="C:extracellular region"/>
    <property type="evidence" value="ECO:0007669"/>
    <property type="project" value="UniProtKB-SubCell"/>
</dbReference>
<dbReference type="PROSITE" id="PS51019">
    <property type="entry name" value="REELIN"/>
    <property type="match status" value="1"/>
</dbReference>
<proteinExistence type="inferred from homology"/>
<keyword evidence="4" id="KW-0929">Antimicrobial</keyword>
<dbReference type="EMBL" id="LR899011">
    <property type="protein sequence ID" value="CAD7086395.1"/>
    <property type="molecule type" value="Genomic_DNA"/>
</dbReference>
<dbReference type="InterPro" id="IPR051237">
    <property type="entry name" value="Ferric-chelate_Red/DefProt"/>
</dbReference>
<evidence type="ECO:0000313" key="10">
    <source>
        <dbReference type="EMBL" id="CAD7086395.1"/>
    </source>
</evidence>
<organism evidence="10 11">
    <name type="scientific">Hermetia illucens</name>
    <name type="common">Black soldier fly</name>
    <dbReference type="NCBI Taxonomy" id="343691"/>
    <lineage>
        <taxon>Eukaryota</taxon>
        <taxon>Metazoa</taxon>
        <taxon>Ecdysozoa</taxon>
        <taxon>Arthropoda</taxon>
        <taxon>Hexapoda</taxon>
        <taxon>Insecta</taxon>
        <taxon>Pterygota</taxon>
        <taxon>Neoptera</taxon>
        <taxon>Endopterygota</taxon>
        <taxon>Diptera</taxon>
        <taxon>Brachycera</taxon>
        <taxon>Stratiomyomorpha</taxon>
        <taxon>Stratiomyidae</taxon>
        <taxon>Hermetiinae</taxon>
        <taxon>Hermetia</taxon>
    </lineage>
</organism>
<comment type="similarity">
    <text evidence="2">Belongs to the insect defense protein family.</text>
</comment>
<keyword evidence="11" id="KW-1185">Reference proteome</keyword>
<evidence type="ECO:0000256" key="1">
    <source>
        <dbReference type="ARBA" id="ARBA00004613"/>
    </source>
</evidence>
<dbReference type="GO" id="GO:0016020">
    <property type="term" value="C:membrane"/>
    <property type="evidence" value="ECO:0007669"/>
    <property type="project" value="TreeGrafter"/>
</dbReference>
<evidence type="ECO:0000256" key="2">
    <source>
        <dbReference type="ARBA" id="ARBA00008501"/>
    </source>
</evidence>
<reference evidence="10 11" key="1">
    <citation type="submission" date="2020-11" db="EMBL/GenBank/DDBJ databases">
        <authorList>
            <person name="Wallbank WR R."/>
            <person name="Pardo Diaz C."/>
            <person name="Kozak K."/>
            <person name="Martin S."/>
            <person name="Jiggins C."/>
            <person name="Moest M."/>
            <person name="Warren A I."/>
            <person name="Generalovic N T."/>
            <person name="Byers J.R.P. K."/>
            <person name="Montejo-Kovacevich G."/>
            <person name="Yen C E."/>
        </authorList>
    </citation>
    <scope>NUCLEOTIDE SEQUENCE [LARGE SCALE GENOMIC DNA]</scope>
</reference>
<gene>
    <name evidence="10" type="ORF">HERILL_LOCUS9173</name>
</gene>
<evidence type="ECO:0000256" key="6">
    <source>
        <dbReference type="ARBA" id="ARBA00022729"/>
    </source>
</evidence>
<comment type="subcellular location">
    <subcellularLocation>
        <location evidence="1">Secreted</location>
    </subcellularLocation>
</comment>
<keyword evidence="8" id="KW-0044">Antibiotic</keyword>
<protein>
    <recommendedName>
        <fullName evidence="9">Reelin domain-containing protein</fullName>
    </recommendedName>
</protein>
<name>A0A7R8UTL1_HERIL</name>
<dbReference type="GO" id="GO:0045087">
    <property type="term" value="P:innate immune response"/>
    <property type="evidence" value="ECO:0007669"/>
    <property type="project" value="UniProtKB-KW"/>
</dbReference>